<evidence type="ECO:0000313" key="3">
    <source>
        <dbReference type="Proteomes" id="UP001154282"/>
    </source>
</evidence>
<name>A0AAV0L8E4_9ROSI</name>
<reference evidence="2" key="1">
    <citation type="submission" date="2022-08" db="EMBL/GenBank/DDBJ databases">
        <authorList>
            <person name="Gutierrez-Valencia J."/>
        </authorList>
    </citation>
    <scope>NUCLEOTIDE SEQUENCE</scope>
</reference>
<comment type="caution">
    <text evidence="2">The sequence shown here is derived from an EMBL/GenBank/DDBJ whole genome shotgun (WGS) entry which is preliminary data.</text>
</comment>
<accession>A0AAV0L8E4</accession>
<feature type="non-terminal residue" evidence="2">
    <location>
        <position position="1"/>
    </location>
</feature>
<sequence length="220" mass="24409">IPDISNIRLDGALITALVERWRPETSTFHLFTGECTITLQDVELLLGLKIEGLPLTTKTEKSETDAAKKICDICLGCHPTVQTDLLGNKLRMSWLRREFGTLPNNAGVQDLKSFANAYILSLIGGVLFPNRFGANVSCSFLWILRDRDKATSYSWGSAVLSNTYREMGRMVFGYGSTGGSTHGDLAGCFILLQLWAWQRLPSIAPIPREPDVHHVPFGLR</sequence>
<keyword evidence="3" id="KW-1185">Reference proteome</keyword>
<dbReference type="PANTHER" id="PTHR46033">
    <property type="entry name" value="PROTEIN MAIN-LIKE 2"/>
    <property type="match status" value="1"/>
</dbReference>
<dbReference type="InterPro" id="IPR044824">
    <property type="entry name" value="MAIN-like"/>
</dbReference>
<evidence type="ECO:0000313" key="2">
    <source>
        <dbReference type="EMBL" id="CAI0430929.1"/>
    </source>
</evidence>
<protein>
    <recommendedName>
        <fullName evidence="1">Aminotransferase-like plant mobile domain-containing protein</fullName>
    </recommendedName>
</protein>
<gene>
    <name evidence="2" type="ORF">LITE_LOCUS22831</name>
</gene>
<dbReference type="Proteomes" id="UP001154282">
    <property type="component" value="Unassembled WGS sequence"/>
</dbReference>
<feature type="domain" description="Aminotransferase-like plant mobile" evidence="1">
    <location>
        <begin position="5"/>
        <end position="205"/>
    </location>
</feature>
<dbReference type="EMBL" id="CAMGYJ010000006">
    <property type="protein sequence ID" value="CAI0430929.1"/>
    <property type="molecule type" value="Genomic_DNA"/>
</dbReference>
<evidence type="ECO:0000259" key="1">
    <source>
        <dbReference type="Pfam" id="PF10536"/>
    </source>
</evidence>
<dbReference type="AlphaFoldDB" id="A0AAV0L8E4"/>
<dbReference type="GO" id="GO:0010073">
    <property type="term" value="P:meristem maintenance"/>
    <property type="evidence" value="ECO:0007669"/>
    <property type="project" value="InterPro"/>
</dbReference>
<dbReference type="Pfam" id="PF10536">
    <property type="entry name" value="PMD"/>
    <property type="match status" value="1"/>
</dbReference>
<dbReference type="PANTHER" id="PTHR46033:SF8">
    <property type="entry name" value="PROTEIN MAINTENANCE OF MERISTEMS-LIKE"/>
    <property type="match status" value="1"/>
</dbReference>
<organism evidence="2 3">
    <name type="scientific">Linum tenue</name>
    <dbReference type="NCBI Taxonomy" id="586396"/>
    <lineage>
        <taxon>Eukaryota</taxon>
        <taxon>Viridiplantae</taxon>
        <taxon>Streptophyta</taxon>
        <taxon>Embryophyta</taxon>
        <taxon>Tracheophyta</taxon>
        <taxon>Spermatophyta</taxon>
        <taxon>Magnoliopsida</taxon>
        <taxon>eudicotyledons</taxon>
        <taxon>Gunneridae</taxon>
        <taxon>Pentapetalae</taxon>
        <taxon>rosids</taxon>
        <taxon>fabids</taxon>
        <taxon>Malpighiales</taxon>
        <taxon>Linaceae</taxon>
        <taxon>Linum</taxon>
    </lineage>
</organism>
<dbReference type="InterPro" id="IPR019557">
    <property type="entry name" value="AminoTfrase-like_pln_mobile"/>
</dbReference>
<proteinExistence type="predicted"/>